<comment type="caution">
    <text evidence="13">The sequence shown here is derived from an EMBL/GenBank/DDBJ whole genome shotgun (WGS) entry which is preliminary data.</text>
</comment>
<evidence type="ECO:0000256" key="5">
    <source>
        <dbReference type="ARBA" id="ARBA00022729"/>
    </source>
</evidence>
<sequence>MGNQTLAKSFIKQSVALFTSVLLLAAPLGSPAGAAGTSPASEALAGLLNPAQPLISPALSATLTAAGSSVQALTAAPAVVDGNIDTASSAKISVIIQLTGQPVSEAKRSASVSRRSFSVQSAEQSVMSEQTVFKNTASSKGIPLKVNYQYNTVLNGMEVTVSANQIPQLAKLAGVKSISLNSTYYPIPLIDSPSTANSPGSSFEIDPLAQIGADTAWQSGFTGKGVKVGVIDTGVDYKHPDLKNAYKGGYDSFYQDNDPYEEPPAIFGFEGTSHGTHVAGTIVGRGENPTSEVVQKGVAYEADLYAYKVLGATAKEDGTYQTSGTSAQVIDGIEHAVKDGMDVINLSLGSDLEKGPDSPDSIAVNNAVLSGVVAVIANGNAGSDGKYYYSMGSPASSQLAISVAAATSTSIHYSANFSAQLTDTVTEEVYSVTDTVYSDLLGWSYNGANFSDLLGTGPLDAVYAGLGDYSDYNETGDVTDKVVVVSRGNLTFVDKVAIAKEKGAKALIIFNGNSLDGSEEADLSVSIPGRDGPLGEIAFLGDDYAHIPTFDMPGMEGRALAREILANPDKPLHITFGKDYPMTVAAGDTIADFSSRGPNSDDNYGIKPDISAPGVNILSTLPEYAALYGDQEYAYYFDKGDPSYDLAYHRSSGTSMASPHIAGLAALMTQAHPDWTPLDIRAALANTADVISDTGGTQYDVYSQGSGRADVASALLTPAVVEALDPITIYDEQMNATVMESEASNLSFGAIQPGAAPLSKPLRVKNFSDDAVTYTASVVMHASVTSDPSDPVATPDVSSIEMTLGGLEGDATITAAPGSSTPFTLSAQAAEGAAHGVYEGEILLQSPGLPPLHLPFVIHVGTGVADNDFGLIDGALTNKRISPAAPADLSVTLANNHTNFMVVEVNGLSEGYIGRISDWYELNEETQQLSTLPAGRVTFENLDGSYSDGTVDEYGNYVIRQLEPGQYKLGIYAVQYDEKFNVADVQLVNMTFYAVGDDEDITGPTQPTPDPGSGGGTATPTPVPTASPVPTPTPASGNGGGGGGLAASPTPAPAPTPTSTPASSQSPATSAEQLAAVVEPGQTVAGLTGAAALEGNQTVVSIDTAALQKALDAAAAAAVYSITAAENSSAGASLKLTAEQVKLLQSAPAGSSLAFTWKGASVALPLSALSGLGANAGLTITIAPSTDSRAIFTAGYPGAAILGTPYTFEAVSTVAGVSSKVTFAPDQIVHRAFLLDKGIDATNAGALYTEGDAVYPVPAQFKTMTDGSTLVKISRPGFSTYAAATRQITFKDTGSSWAKSEIQTLAGRFILNGTSADTFSPKSPVTRAQFASMLVTAIGLDKQPGTNAFTDIKGSEWYAQDVNAAYKSGLVTGYDGSFRPGDEITRQDLTVMLARALKLLDIKFTSGSANVPYGDAASFSSYAKDSIQAVSDAGLMQGEAQQGQFIFHPALPATREAAAKVLYQLLSLAGSL</sequence>
<feature type="domain" description="SLH" evidence="12">
    <location>
        <begin position="1410"/>
        <end position="1472"/>
    </location>
</feature>
<feature type="active site" description="Charge relay system" evidence="8">
    <location>
        <position position="274"/>
    </location>
</feature>
<dbReference type="InterPro" id="IPR046450">
    <property type="entry name" value="PA_dom_sf"/>
</dbReference>
<evidence type="ECO:0000256" key="6">
    <source>
        <dbReference type="ARBA" id="ARBA00022801"/>
    </source>
</evidence>
<evidence type="ECO:0000256" key="4">
    <source>
        <dbReference type="ARBA" id="ARBA00022670"/>
    </source>
</evidence>
<dbReference type="Pfam" id="PF05922">
    <property type="entry name" value="Inhibitor_I9"/>
    <property type="match status" value="1"/>
</dbReference>
<dbReference type="InterPro" id="IPR001119">
    <property type="entry name" value="SLH_dom"/>
</dbReference>
<feature type="signal peptide" evidence="11">
    <location>
        <begin position="1"/>
        <end position="34"/>
    </location>
</feature>
<proteinExistence type="inferred from homology"/>
<evidence type="ECO:0000256" key="11">
    <source>
        <dbReference type="SAM" id="SignalP"/>
    </source>
</evidence>
<dbReference type="InterPro" id="IPR050131">
    <property type="entry name" value="Peptidase_S8_subtilisin-like"/>
</dbReference>
<dbReference type="PANTHER" id="PTHR43806">
    <property type="entry name" value="PEPTIDASE S8"/>
    <property type="match status" value="1"/>
</dbReference>
<feature type="chain" id="PRO_5047072437" evidence="11">
    <location>
        <begin position="35"/>
        <end position="1472"/>
    </location>
</feature>
<keyword evidence="2" id="KW-0134">Cell wall</keyword>
<dbReference type="Pfam" id="PF00082">
    <property type="entry name" value="Peptidase_S8"/>
    <property type="match status" value="1"/>
</dbReference>
<organism evidence="13 14">
    <name type="scientific">Paenibacillus phytohabitans</name>
    <dbReference type="NCBI Taxonomy" id="2654978"/>
    <lineage>
        <taxon>Bacteria</taxon>
        <taxon>Bacillati</taxon>
        <taxon>Bacillota</taxon>
        <taxon>Bacilli</taxon>
        <taxon>Bacillales</taxon>
        <taxon>Paenibacillaceae</taxon>
        <taxon>Paenibacillus</taxon>
    </lineage>
</organism>
<dbReference type="SUPFAM" id="SSF52743">
    <property type="entry name" value="Subtilisin-like"/>
    <property type="match status" value="1"/>
</dbReference>
<dbReference type="InterPro" id="IPR000209">
    <property type="entry name" value="Peptidase_S8/S53_dom"/>
</dbReference>
<dbReference type="InterPro" id="IPR036852">
    <property type="entry name" value="Peptidase_S8/S53_dom_sf"/>
</dbReference>
<dbReference type="Pfam" id="PF02225">
    <property type="entry name" value="PA"/>
    <property type="match status" value="1"/>
</dbReference>
<dbReference type="PRINTS" id="PR00723">
    <property type="entry name" value="SUBTILISIN"/>
</dbReference>
<dbReference type="PROSITE" id="PS00136">
    <property type="entry name" value="SUBTILASE_ASP"/>
    <property type="match status" value="1"/>
</dbReference>
<evidence type="ECO:0000256" key="8">
    <source>
        <dbReference type="PROSITE-ProRule" id="PRU01240"/>
    </source>
</evidence>
<reference evidence="13 14" key="1">
    <citation type="submission" date="2019-10" db="EMBL/GenBank/DDBJ databases">
        <title>Description of Paenibacillus terricola sp. nov.</title>
        <authorList>
            <person name="Carlier A."/>
            <person name="Qi S."/>
        </authorList>
    </citation>
    <scope>NUCLEOTIDE SEQUENCE [LARGE SCALE GENOMIC DNA]</scope>
    <source>
        <strain evidence="13 14">LMG 31459</strain>
    </source>
</reference>
<evidence type="ECO:0000256" key="3">
    <source>
        <dbReference type="ARBA" id="ARBA00022525"/>
    </source>
</evidence>
<keyword evidence="14" id="KW-1185">Reference proteome</keyword>
<dbReference type="PROSITE" id="PS00137">
    <property type="entry name" value="SUBTILASE_HIS"/>
    <property type="match status" value="1"/>
</dbReference>
<accession>A0ABX1YSV4</accession>
<dbReference type="InterPro" id="IPR023828">
    <property type="entry name" value="Peptidase_S8_Ser-AS"/>
</dbReference>
<dbReference type="InterPro" id="IPR034213">
    <property type="entry name" value="S8_Vpr-like"/>
</dbReference>
<evidence type="ECO:0000256" key="2">
    <source>
        <dbReference type="ARBA" id="ARBA00022512"/>
    </source>
</evidence>
<dbReference type="Proteomes" id="UP000596857">
    <property type="component" value="Unassembled WGS sequence"/>
</dbReference>
<dbReference type="InterPro" id="IPR023827">
    <property type="entry name" value="Peptidase_S8_Asp-AS"/>
</dbReference>
<dbReference type="InterPro" id="IPR010259">
    <property type="entry name" value="S8pro/Inhibitor_I9"/>
</dbReference>
<dbReference type="Pfam" id="PF00395">
    <property type="entry name" value="SLH"/>
    <property type="match status" value="3"/>
</dbReference>
<evidence type="ECO:0000313" key="13">
    <source>
        <dbReference type="EMBL" id="NOU82898.1"/>
    </source>
</evidence>
<protein>
    <submittedName>
        <fullName evidence="13">S8 family serine peptidase</fullName>
    </submittedName>
</protein>
<evidence type="ECO:0000256" key="10">
    <source>
        <dbReference type="SAM" id="MobiDB-lite"/>
    </source>
</evidence>
<dbReference type="Gene3D" id="3.40.50.200">
    <property type="entry name" value="Peptidase S8/S53 domain"/>
    <property type="match status" value="2"/>
</dbReference>
<dbReference type="PROSITE" id="PS00138">
    <property type="entry name" value="SUBTILASE_SER"/>
    <property type="match status" value="1"/>
</dbReference>
<dbReference type="Gene3D" id="3.50.30.30">
    <property type="match status" value="1"/>
</dbReference>
<dbReference type="InterPro" id="IPR015500">
    <property type="entry name" value="Peptidase_S8_subtilisin-rel"/>
</dbReference>
<evidence type="ECO:0000256" key="9">
    <source>
        <dbReference type="RuleBase" id="RU003355"/>
    </source>
</evidence>
<feature type="region of interest" description="Disordered" evidence="10">
    <location>
        <begin position="999"/>
        <end position="1073"/>
    </location>
</feature>
<keyword evidence="7 8" id="KW-0720">Serine protease</keyword>
<feature type="domain" description="SLH" evidence="12">
    <location>
        <begin position="1285"/>
        <end position="1344"/>
    </location>
</feature>
<feature type="compositionally biased region" description="Low complexity" evidence="10">
    <location>
        <begin position="1059"/>
        <end position="1070"/>
    </location>
</feature>
<dbReference type="InterPro" id="IPR003137">
    <property type="entry name" value="PA_domain"/>
</dbReference>
<evidence type="ECO:0000313" key="14">
    <source>
        <dbReference type="Proteomes" id="UP000596857"/>
    </source>
</evidence>
<dbReference type="EMBL" id="WHOB01000088">
    <property type="protein sequence ID" value="NOU82898.1"/>
    <property type="molecule type" value="Genomic_DNA"/>
</dbReference>
<gene>
    <name evidence="13" type="ORF">GC101_28960</name>
</gene>
<feature type="compositionally biased region" description="Pro residues" evidence="10">
    <location>
        <begin position="1021"/>
        <end position="1033"/>
    </location>
</feature>
<feature type="active site" description="Charge relay system" evidence="8">
    <location>
        <position position="232"/>
    </location>
</feature>
<keyword evidence="3" id="KW-0964">Secreted</keyword>
<dbReference type="PROSITE" id="PS51892">
    <property type="entry name" value="SUBTILASE"/>
    <property type="match status" value="1"/>
</dbReference>
<dbReference type="CDD" id="cd07474">
    <property type="entry name" value="Peptidases_S8_subtilisin_Vpr-like"/>
    <property type="match status" value="1"/>
</dbReference>
<dbReference type="PROSITE" id="PS51272">
    <property type="entry name" value="SLH"/>
    <property type="match status" value="3"/>
</dbReference>
<feature type="active site" description="Charge relay system" evidence="8">
    <location>
        <position position="655"/>
    </location>
</feature>
<keyword evidence="4 8" id="KW-0645">Protease</keyword>
<keyword evidence="6 8" id="KW-0378">Hydrolase</keyword>
<evidence type="ECO:0000256" key="7">
    <source>
        <dbReference type="ARBA" id="ARBA00022825"/>
    </source>
</evidence>
<comment type="similarity">
    <text evidence="1 8 9">Belongs to the peptidase S8 family.</text>
</comment>
<dbReference type="InterPro" id="IPR022398">
    <property type="entry name" value="Peptidase_S8_His-AS"/>
</dbReference>
<dbReference type="SUPFAM" id="SSF52025">
    <property type="entry name" value="PA domain"/>
    <property type="match status" value="1"/>
</dbReference>
<evidence type="ECO:0000259" key="12">
    <source>
        <dbReference type="PROSITE" id="PS51272"/>
    </source>
</evidence>
<keyword evidence="5 11" id="KW-0732">Signal</keyword>
<feature type="domain" description="SLH" evidence="12">
    <location>
        <begin position="1345"/>
        <end position="1407"/>
    </location>
</feature>
<dbReference type="PANTHER" id="PTHR43806:SF65">
    <property type="entry name" value="SERINE PROTEASE APRX"/>
    <property type="match status" value="1"/>
</dbReference>
<name>A0ABX1YSV4_9BACL</name>
<evidence type="ECO:0000256" key="1">
    <source>
        <dbReference type="ARBA" id="ARBA00011073"/>
    </source>
</evidence>